<organism evidence="2 3">
    <name type="scientific">Actinoplanes derwentensis</name>
    <dbReference type="NCBI Taxonomy" id="113562"/>
    <lineage>
        <taxon>Bacteria</taxon>
        <taxon>Bacillati</taxon>
        <taxon>Actinomycetota</taxon>
        <taxon>Actinomycetes</taxon>
        <taxon>Micromonosporales</taxon>
        <taxon>Micromonosporaceae</taxon>
        <taxon>Actinoplanes</taxon>
    </lineage>
</organism>
<dbReference type="Proteomes" id="UP000198688">
    <property type="component" value="Chromosome I"/>
</dbReference>
<dbReference type="STRING" id="113562.SAMN04489716_0783"/>
<evidence type="ECO:0000313" key="3">
    <source>
        <dbReference type="Proteomes" id="UP000198688"/>
    </source>
</evidence>
<name>A0A1H1S906_9ACTN</name>
<proteinExistence type="predicted"/>
<evidence type="ECO:0000256" key="1">
    <source>
        <dbReference type="SAM" id="MobiDB-lite"/>
    </source>
</evidence>
<dbReference type="AlphaFoldDB" id="A0A1H1S906"/>
<feature type="region of interest" description="Disordered" evidence="1">
    <location>
        <begin position="32"/>
        <end position="54"/>
    </location>
</feature>
<accession>A0A1H1S906</accession>
<dbReference type="EMBL" id="LT629758">
    <property type="protein sequence ID" value="SDS43789.1"/>
    <property type="molecule type" value="Genomic_DNA"/>
</dbReference>
<sequence length="134" mass="14920">MVASRFVSEEQRWRDWFTARSGAVPGWTPWTVVPWPPRTDGDEPGNPVLSARSPDSHRALRVIRHAPAPSDPGVVLASWVTRYPEEFSDLPREELVVSLVESPPAIEQAARLVEAWLRAADAAELQVINPAHEP</sequence>
<reference evidence="2 3" key="1">
    <citation type="submission" date="2016-10" db="EMBL/GenBank/DDBJ databases">
        <authorList>
            <person name="de Groot N.N."/>
        </authorList>
    </citation>
    <scope>NUCLEOTIDE SEQUENCE [LARGE SCALE GENOMIC DNA]</scope>
    <source>
        <strain evidence="2 3">DSM 43941</strain>
    </source>
</reference>
<keyword evidence="3" id="KW-1185">Reference proteome</keyword>
<evidence type="ECO:0000313" key="2">
    <source>
        <dbReference type="EMBL" id="SDS43789.1"/>
    </source>
</evidence>
<gene>
    <name evidence="2" type="ORF">SAMN04489716_0783</name>
</gene>
<protein>
    <submittedName>
        <fullName evidence="2">Uncharacterized protein</fullName>
    </submittedName>
</protein>